<evidence type="ECO:0000313" key="3">
    <source>
        <dbReference type="EMBL" id="UXE61002.1"/>
    </source>
</evidence>
<sequence length="297" mass="34642">MTVALHRELVYPDSDAVSPPKHALPQVTWNKLPEDFILSEDPVDNNLQPLLAEALRESLELAGLFFESMLIATNFGICATVADKTVVKAPDWVYIPEVKPHPESIIRRSYTPNVEGDRPLIALEFISETEGTEYSINPHYPYGKWYFYERILQVPLYGIFHPQTGELDLFRLVDGKYESQSPDENKRFWITEMSLFLGTWDGKRSQLSTTWLRWWDQSGNLLLWGNERIEQEKLLVVQERQKAEQERQKAEQERQKAEQERLRAESAEAQLQQERAIRQRLSDRLKTLGIDIELNEE</sequence>
<dbReference type="KEGG" id="wna:KA717_37250"/>
<dbReference type="PANTHER" id="PTHR33352">
    <property type="entry name" value="SLR1095 PROTEIN"/>
    <property type="match status" value="1"/>
</dbReference>
<feature type="compositionally biased region" description="Basic and acidic residues" evidence="1">
    <location>
        <begin position="246"/>
        <end position="266"/>
    </location>
</feature>
<dbReference type="Proteomes" id="UP001065613">
    <property type="component" value="Chromosome"/>
</dbReference>
<evidence type="ECO:0000259" key="2">
    <source>
        <dbReference type="Pfam" id="PF05685"/>
    </source>
</evidence>
<keyword evidence="3" id="KW-0540">Nuclease</keyword>
<keyword evidence="3" id="KW-0255">Endonuclease</keyword>
<accession>A0A977PW00</accession>
<dbReference type="PANTHER" id="PTHR33352:SF3">
    <property type="entry name" value="SLR1612 PROTEIN"/>
    <property type="match status" value="1"/>
</dbReference>
<dbReference type="EMBL" id="CP073041">
    <property type="protein sequence ID" value="UXE61002.1"/>
    <property type="molecule type" value="Genomic_DNA"/>
</dbReference>
<feature type="domain" description="Putative restriction endonuclease" evidence="2">
    <location>
        <begin position="84"/>
        <end position="195"/>
    </location>
</feature>
<dbReference type="InterPro" id="IPR008538">
    <property type="entry name" value="Uma2"/>
</dbReference>
<reference evidence="3" key="1">
    <citation type="submission" date="2021-04" db="EMBL/GenBank/DDBJ databases">
        <title>Genome sequence of Woronichinia naegeliana from Washington state freshwater lake bloom.</title>
        <authorList>
            <person name="Dreher T.W."/>
        </authorList>
    </citation>
    <scope>NUCLEOTIDE SEQUENCE</scope>
    <source>
        <strain evidence="3">WA131</strain>
    </source>
</reference>
<gene>
    <name evidence="3" type="ORF">KA717_37250</name>
</gene>
<protein>
    <submittedName>
        <fullName evidence="3">Uma2 family endonuclease</fullName>
    </submittedName>
</protein>
<dbReference type="Pfam" id="PF05685">
    <property type="entry name" value="Uma2"/>
    <property type="match status" value="1"/>
</dbReference>
<feature type="region of interest" description="Disordered" evidence="1">
    <location>
        <begin position="246"/>
        <end position="267"/>
    </location>
</feature>
<dbReference type="AlphaFoldDB" id="A0A977PW00"/>
<dbReference type="GO" id="GO:0004519">
    <property type="term" value="F:endonuclease activity"/>
    <property type="evidence" value="ECO:0007669"/>
    <property type="project" value="UniProtKB-KW"/>
</dbReference>
<proteinExistence type="predicted"/>
<keyword evidence="3" id="KW-0378">Hydrolase</keyword>
<organism evidence="3">
    <name type="scientific">Woronichinia naegeliana WA131</name>
    <dbReference type="NCBI Taxonomy" id="2824559"/>
    <lineage>
        <taxon>Bacteria</taxon>
        <taxon>Bacillati</taxon>
        <taxon>Cyanobacteriota</taxon>
        <taxon>Cyanophyceae</taxon>
        <taxon>Synechococcales</taxon>
        <taxon>Coelosphaeriaceae</taxon>
        <taxon>Woronichinia</taxon>
    </lineage>
</organism>
<name>A0A977PW00_9CYAN</name>
<evidence type="ECO:0000256" key="1">
    <source>
        <dbReference type="SAM" id="MobiDB-lite"/>
    </source>
</evidence>